<feature type="compositionally biased region" description="Basic and acidic residues" evidence="3">
    <location>
        <begin position="418"/>
        <end position="429"/>
    </location>
</feature>
<dbReference type="GO" id="GO:0005576">
    <property type="term" value="C:extracellular region"/>
    <property type="evidence" value="ECO:0007669"/>
    <property type="project" value="UniProtKB-SubCell"/>
</dbReference>
<name>A0A7W7G708_9ACTN</name>
<evidence type="ECO:0000256" key="1">
    <source>
        <dbReference type="ARBA" id="ARBA00004613"/>
    </source>
</evidence>
<dbReference type="Gene3D" id="2.150.10.10">
    <property type="entry name" value="Serralysin-like metalloprotease, C-terminal"/>
    <property type="match status" value="4"/>
</dbReference>
<feature type="compositionally biased region" description="Basic and acidic residues" evidence="3">
    <location>
        <begin position="638"/>
        <end position="647"/>
    </location>
</feature>
<reference evidence="4 5" key="1">
    <citation type="submission" date="2020-08" db="EMBL/GenBank/DDBJ databases">
        <title>Sequencing the genomes of 1000 actinobacteria strains.</title>
        <authorList>
            <person name="Klenk H.-P."/>
        </authorList>
    </citation>
    <scope>NUCLEOTIDE SEQUENCE [LARGE SCALE GENOMIC DNA]</scope>
    <source>
        <strain evidence="4 5">DSM 45518</strain>
    </source>
</reference>
<accession>A0A7W7G708</accession>
<dbReference type="Pfam" id="PF06013">
    <property type="entry name" value="WXG100"/>
    <property type="match status" value="1"/>
</dbReference>
<dbReference type="PRINTS" id="PR00313">
    <property type="entry name" value="CABNDNGRPT"/>
</dbReference>
<evidence type="ECO:0000256" key="3">
    <source>
        <dbReference type="SAM" id="MobiDB-lite"/>
    </source>
</evidence>
<comment type="subcellular location">
    <subcellularLocation>
        <location evidence="1">Secreted</location>
    </subcellularLocation>
</comment>
<keyword evidence="5" id="KW-1185">Reference proteome</keyword>
<organism evidence="4 5">
    <name type="scientific">Paractinoplanes abujensis</name>
    <dbReference type="NCBI Taxonomy" id="882441"/>
    <lineage>
        <taxon>Bacteria</taxon>
        <taxon>Bacillati</taxon>
        <taxon>Actinomycetota</taxon>
        <taxon>Actinomycetes</taxon>
        <taxon>Micromonosporales</taxon>
        <taxon>Micromonosporaceae</taxon>
        <taxon>Paractinoplanes</taxon>
    </lineage>
</organism>
<dbReference type="SUPFAM" id="SSF51120">
    <property type="entry name" value="beta-Roll"/>
    <property type="match status" value="3"/>
</dbReference>
<dbReference type="PANTHER" id="PTHR38340:SF1">
    <property type="entry name" value="S-LAYER PROTEIN"/>
    <property type="match status" value="1"/>
</dbReference>
<dbReference type="InterPro" id="IPR050557">
    <property type="entry name" value="RTX_toxin/Mannuronan_C5-epim"/>
</dbReference>
<dbReference type="InterPro" id="IPR010310">
    <property type="entry name" value="T7SS_ESAT-6-like"/>
</dbReference>
<dbReference type="GO" id="GO:0005509">
    <property type="term" value="F:calcium ion binding"/>
    <property type="evidence" value="ECO:0007669"/>
    <property type="project" value="InterPro"/>
</dbReference>
<feature type="compositionally biased region" description="Low complexity" evidence="3">
    <location>
        <begin position="399"/>
        <end position="416"/>
    </location>
</feature>
<evidence type="ECO:0000313" key="5">
    <source>
        <dbReference type="Proteomes" id="UP000542742"/>
    </source>
</evidence>
<dbReference type="PANTHER" id="PTHR38340">
    <property type="entry name" value="S-LAYER PROTEIN"/>
    <property type="match status" value="1"/>
</dbReference>
<dbReference type="AlphaFoldDB" id="A0A7W7G708"/>
<proteinExistence type="predicted"/>
<dbReference type="InterPro" id="IPR028208">
    <property type="entry name" value="Effector_pro_NleD-like"/>
</dbReference>
<dbReference type="InterPro" id="IPR011049">
    <property type="entry name" value="Serralysin-like_metalloprot_C"/>
</dbReference>
<dbReference type="Gene3D" id="1.10.287.1060">
    <property type="entry name" value="ESAT-6-like"/>
    <property type="match status" value="1"/>
</dbReference>
<dbReference type="Pfam" id="PF00353">
    <property type="entry name" value="HemolysinCabind"/>
    <property type="match status" value="4"/>
</dbReference>
<keyword evidence="2" id="KW-0964">Secreted</keyword>
<dbReference type="InterPro" id="IPR036689">
    <property type="entry name" value="ESAT-6-like_sf"/>
</dbReference>
<dbReference type="Proteomes" id="UP000542742">
    <property type="component" value="Unassembled WGS sequence"/>
</dbReference>
<evidence type="ECO:0000313" key="4">
    <source>
        <dbReference type="EMBL" id="MBB4697960.1"/>
    </source>
</evidence>
<feature type="region of interest" description="Disordered" evidence="3">
    <location>
        <begin position="638"/>
        <end position="679"/>
    </location>
</feature>
<dbReference type="Pfam" id="PF14891">
    <property type="entry name" value="Peptidase_M91"/>
    <property type="match status" value="1"/>
</dbReference>
<feature type="compositionally biased region" description="Basic and acidic residues" evidence="3">
    <location>
        <begin position="654"/>
        <end position="673"/>
    </location>
</feature>
<comment type="caution">
    <text evidence="4">The sequence shown here is derived from an EMBL/GenBank/DDBJ whole genome shotgun (WGS) entry which is preliminary data.</text>
</comment>
<dbReference type="RefSeq" id="WP_184956022.1">
    <property type="nucleotide sequence ID" value="NZ_BOMC01000025.1"/>
</dbReference>
<dbReference type="EMBL" id="JACHMF010000001">
    <property type="protein sequence ID" value="MBB4697960.1"/>
    <property type="molecule type" value="Genomic_DNA"/>
</dbReference>
<dbReference type="SUPFAM" id="SSF140453">
    <property type="entry name" value="EsxAB dimer-like"/>
    <property type="match status" value="1"/>
</dbReference>
<dbReference type="InterPro" id="IPR001343">
    <property type="entry name" value="Hemolysn_Ca-bd"/>
</dbReference>
<dbReference type="InterPro" id="IPR018511">
    <property type="entry name" value="Hemolysin-typ_Ca-bd_CS"/>
</dbReference>
<feature type="region of interest" description="Disordered" evidence="3">
    <location>
        <begin position="322"/>
        <end position="455"/>
    </location>
</feature>
<gene>
    <name evidence="4" type="ORF">BKA14_008108</name>
</gene>
<sequence length="679" mass="71309">MTQPDPFTMDNIWDLDAEPQLLHQAARQWTTFATSAGRHRDAVDRAAAPLVGDAWSGDAADTYHDHLKKLSATVTDLLDNATTCATNLSKSGDALIEAQHALNGSLGRVGVPTAQSGSSITFQYQTAEDVARVNTAIAEAGDIRAGLDAELRRYTTAIDAAGADVRSLVSAWRDVAEGNSESWTLPAEAKTTSWIYDGESVVLNTGPGDDKVSVSVDPRTGEQIVTVNGETVTFPPGYTVTIRAGEGNDTVDVTPGTRVNLTLLGGEGDDTLRGGDGTDRILGLDGRDTIEGRGGEDLITAGASRDHLPGEDQTKPVVEQIDGGAGNDRLYGGSGHNRITGGNGNDLIEGGAGQDTLDGGDDNDTVRGGSGTDNVFGRGGADTLDGGDDRDYVDGGAGDDTLTGGLGDDTLYGLSGHDTLDGGDGRDYLEGGTGNDTLTGGAGNDMLSGGRDNDVISGGTGDDVIYTGAGRDAVHGGNGTDTAYLQQGEDHSTGTEKAVNIEISDQAQYIKITGSPEFVERVQADLDMLRSSPTGQQMLGSLQQAHDDSANWFYDGNGLTIRELAEENGKANVDSGLFKESYRVAYNPSFDTLHDGPPVTILYHELAHVYDYAHDTLAEGDYTGSDNAGVPNRERAAAGLPIDHDNDPSTPDRIQPDHPYELTENGLREELGAPHRPRY</sequence>
<protein>
    <submittedName>
        <fullName evidence="4">Uncharacterized protein YukE</fullName>
    </submittedName>
</protein>
<dbReference type="PROSITE" id="PS00330">
    <property type="entry name" value="HEMOLYSIN_CALCIUM"/>
    <property type="match status" value="5"/>
</dbReference>
<evidence type="ECO:0000256" key="2">
    <source>
        <dbReference type="ARBA" id="ARBA00022525"/>
    </source>
</evidence>